<keyword evidence="3" id="KW-1185">Reference proteome</keyword>
<evidence type="ECO:0000313" key="3">
    <source>
        <dbReference type="Proteomes" id="UP000276776"/>
    </source>
</evidence>
<evidence type="ECO:0000313" key="4">
    <source>
        <dbReference type="WBParaSite" id="TCLT_0000362601-mRNA-1"/>
    </source>
</evidence>
<name>A0A0N5CTR5_THECL</name>
<dbReference type="AlphaFoldDB" id="A0A0N5CTR5"/>
<dbReference type="Proteomes" id="UP000276776">
    <property type="component" value="Unassembled WGS sequence"/>
</dbReference>
<reference evidence="4" key="1">
    <citation type="submission" date="2017-02" db="UniProtKB">
        <authorList>
            <consortium name="WormBaseParasite"/>
        </authorList>
    </citation>
    <scope>IDENTIFICATION</scope>
</reference>
<evidence type="ECO:0000256" key="1">
    <source>
        <dbReference type="SAM" id="MobiDB-lite"/>
    </source>
</evidence>
<dbReference type="STRING" id="103827.A0A0N5CTR5"/>
<dbReference type="EMBL" id="UYYF01001979">
    <property type="protein sequence ID" value="VDN00245.1"/>
    <property type="molecule type" value="Genomic_DNA"/>
</dbReference>
<evidence type="ECO:0000313" key="2">
    <source>
        <dbReference type="EMBL" id="VDN00245.1"/>
    </source>
</evidence>
<organism evidence="4">
    <name type="scientific">Thelazia callipaeda</name>
    <name type="common">Oriental eyeworm</name>
    <name type="synonym">Parasitic nematode</name>
    <dbReference type="NCBI Taxonomy" id="103827"/>
    <lineage>
        <taxon>Eukaryota</taxon>
        <taxon>Metazoa</taxon>
        <taxon>Ecdysozoa</taxon>
        <taxon>Nematoda</taxon>
        <taxon>Chromadorea</taxon>
        <taxon>Rhabditida</taxon>
        <taxon>Spirurina</taxon>
        <taxon>Spiruromorpha</taxon>
        <taxon>Thelazioidea</taxon>
        <taxon>Thelaziidae</taxon>
        <taxon>Thelazia</taxon>
    </lineage>
</organism>
<protein>
    <submittedName>
        <fullName evidence="2 4">Uncharacterized protein</fullName>
    </submittedName>
</protein>
<dbReference type="WBParaSite" id="TCLT_0000362601-mRNA-1">
    <property type="protein sequence ID" value="TCLT_0000362601-mRNA-1"/>
    <property type="gene ID" value="TCLT_0000362601"/>
</dbReference>
<gene>
    <name evidence="2" type="ORF">TCLT_LOCUS3616</name>
</gene>
<feature type="region of interest" description="Disordered" evidence="1">
    <location>
        <begin position="67"/>
        <end position="87"/>
    </location>
</feature>
<proteinExistence type="predicted"/>
<accession>A0A0N5CTR5</accession>
<dbReference type="OrthoDB" id="5797634at2759"/>
<dbReference type="Gene3D" id="1.10.510.10">
    <property type="entry name" value="Transferase(Phosphotransferase) domain 1"/>
    <property type="match status" value="1"/>
</dbReference>
<reference evidence="2 3" key="2">
    <citation type="submission" date="2018-11" db="EMBL/GenBank/DDBJ databases">
        <authorList>
            <consortium name="Pathogen Informatics"/>
        </authorList>
    </citation>
    <scope>NUCLEOTIDE SEQUENCE [LARGE SCALE GENOMIC DNA]</scope>
</reference>
<sequence>MPTGINTIVRQVNTFQYETVPDYHLMKNIFRNAIIQGNYKSEKLDWLKNKEGLVKAGACESKIFGDKSERSEKEVSRSERSETDEYELRPKIGDEQRSVFLMPNVKKASKKGKYAYTGGILRNNFKRESH</sequence>